<comment type="caution">
    <text evidence="8">The sequence shown here is derived from an EMBL/GenBank/DDBJ whole genome shotgun (WGS) entry which is preliminary data.</text>
</comment>
<organism evidence="8 9">
    <name type="scientific">Mycolicibacterium fortuitum subsp. acetamidolyticum</name>
    <dbReference type="NCBI Taxonomy" id="144550"/>
    <lineage>
        <taxon>Bacteria</taxon>
        <taxon>Bacillati</taxon>
        <taxon>Actinomycetota</taxon>
        <taxon>Actinomycetes</taxon>
        <taxon>Mycobacteriales</taxon>
        <taxon>Mycobacteriaceae</taxon>
        <taxon>Mycolicibacterium</taxon>
    </lineage>
</organism>
<proteinExistence type="inferred from homology"/>
<keyword evidence="2 5" id="KW-0645">Protease</keyword>
<feature type="active site" description="Charge relay system" evidence="5">
    <location>
        <position position="218"/>
    </location>
</feature>
<accession>A0A100WMZ1</accession>
<dbReference type="Pfam" id="PF00082">
    <property type="entry name" value="Peptidase_S8"/>
    <property type="match status" value="1"/>
</dbReference>
<dbReference type="InterPro" id="IPR000209">
    <property type="entry name" value="Peptidase_S8/S53_dom"/>
</dbReference>
<evidence type="ECO:0000256" key="2">
    <source>
        <dbReference type="ARBA" id="ARBA00022670"/>
    </source>
</evidence>
<dbReference type="Gene3D" id="3.40.50.200">
    <property type="entry name" value="Peptidase S8/S53 domain"/>
    <property type="match status" value="1"/>
</dbReference>
<name>A0A100WMZ1_MYCFO</name>
<dbReference type="SUPFAM" id="SSF52743">
    <property type="entry name" value="Subtilisin-like"/>
    <property type="match status" value="1"/>
</dbReference>
<keyword evidence="4 5" id="KW-0720">Serine protease</keyword>
<dbReference type="PANTHER" id="PTHR43806:SF11">
    <property type="entry name" value="CEREVISIN-RELATED"/>
    <property type="match status" value="1"/>
</dbReference>
<reference evidence="8 9" key="1">
    <citation type="journal article" date="2016" name="Genome Announc.">
        <title>Draft Genome Sequences of Five Rapidly Growing Mycobacterium Species, M. thermoresistibile, M. fortuitum subsp. acetamidolyticum, M. canariasense, M. brisbanense, and M. novocastrense.</title>
        <authorList>
            <person name="Katahira K."/>
            <person name="Ogura Y."/>
            <person name="Gotoh Y."/>
            <person name="Hayashi T."/>
        </authorList>
    </citation>
    <scope>NUCLEOTIDE SEQUENCE [LARGE SCALE GENOMIC DNA]</scope>
    <source>
        <strain evidence="8 9">JCM6368</strain>
    </source>
</reference>
<evidence type="ECO:0000313" key="9">
    <source>
        <dbReference type="Proteomes" id="UP000069705"/>
    </source>
</evidence>
<sequence>MINITTCQPDSWLSRLALAQSRRSGRRVAAVRIGAEEPALFMADEVIVDAADKDLIQAMIDAGGRITRADRDVTLPEEFRRAGLGREKPPDTTELPRSVRIQFDQVPETPNTRLATMLERRGLDADTLEFSSPQGAALPTFIAPLLAEGRGIWLNPVGADATLPLRAPAEGAGLEFSDHPLSWPAFTGPSRIVEAWQLVETMRIEGSVNPVVFICVCDSGFWFDAISTAAGSPEDHMLSDLGTGLVRWNAVTDTGGVPTGPGRSQWHGTLVASAAAAAIGNRRGAAGSGGSVARLCYFYDDRTADSAQTTMIRCTQWGIPFVVYSGWFRSADPLLGVGTWSRTFNWAADNGTMMFAAAGNETEKVDNTFKRPATGTPRVVTVGATEADGTRATFSNWGAAVDIWAPGVDIPVVPVPDPAPDSLDGQLAGGTSLSTPIVAGVAAMMRAVNPALSVDQIRHMLVNTGWTGQGHVTTGLDAYAAVWAAMADRMTEDALDPVDEQLYPDADGRFQPIFNDVINRGGDVDTFLLDVPAFSTVVVNLEWYARLATIDLQLENTDPEAATPAVTLHRAPGHAKLTALVGSGTYRIALRGDGPTAYLLQGRYKAARLAPDRFEGNNSFETATRLRVQTSLIPWQDAPVFNVHGPGSFALNLHTAEAPPVTTDLDYFRIDVPADIGELYLPQILIGSDEPVDVTRFDKTRTVTAQWHAARAHTVNLPKGQTSYLRVSGNIHTRYSLWVGLGLNPGALRKQWQRELPVVSDWWVVPPEHPEWITQPEELRGVVLTDQAIADATLRFQTAALTSAKPAQLELLRDDGEVVDVAEFADGGAASFDVTDLNPGPYVLRITSTASRSRPLLFTAAAPPVPTDNGRKAPGSSSRL</sequence>
<dbReference type="PANTHER" id="PTHR43806">
    <property type="entry name" value="PEPTIDASE S8"/>
    <property type="match status" value="1"/>
</dbReference>
<dbReference type="PRINTS" id="PR00723">
    <property type="entry name" value="SUBTILISIN"/>
</dbReference>
<protein>
    <submittedName>
        <fullName evidence="8">Subtilisin-like serine protease</fullName>
    </submittedName>
</protein>
<dbReference type="GO" id="GO:0006508">
    <property type="term" value="P:proteolysis"/>
    <property type="evidence" value="ECO:0007669"/>
    <property type="project" value="UniProtKB-KW"/>
</dbReference>
<evidence type="ECO:0000259" key="7">
    <source>
        <dbReference type="Pfam" id="PF00082"/>
    </source>
</evidence>
<feature type="domain" description="Peptidase S8/S53" evidence="7">
    <location>
        <begin position="212"/>
        <end position="465"/>
    </location>
</feature>
<feature type="region of interest" description="Disordered" evidence="6">
    <location>
        <begin position="860"/>
        <end position="880"/>
    </location>
</feature>
<evidence type="ECO:0000256" key="1">
    <source>
        <dbReference type="ARBA" id="ARBA00011073"/>
    </source>
</evidence>
<gene>
    <name evidence="8" type="ORF">RMCFA_1311</name>
</gene>
<dbReference type="InterPro" id="IPR015500">
    <property type="entry name" value="Peptidase_S8_subtilisin-rel"/>
</dbReference>
<dbReference type="AlphaFoldDB" id="A0A100WMZ1"/>
<dbReference type="InterPro" id="IPR036852">
    <property type="entry name" value="Peptidase_S8/S53_dom_sf"/>
</dbReference>
<evidence type="ECO:0000256" key="5">
    <source>
        <dbReference type="PROSITE-ProRule" id="PRU01240"/>
    </source>
</evidence>
<reference evidence="9" key="2">
    <citation type="submission" date="2016-02" db="EMBL/GenBank/DDBJ databases">
        <title>Draft genome sequence of five rapidly growing Mycobacterium species.</title>
        <authorList>
            <person name="Katahira K."/>
            <person name="Gotou Y."/>
            <person name="Iida K."/>
            <person name="Ogura Y."/>
            <person name="Hayashi T."/>
        </authorList>
    </citation>
    <scope>NUCLEOTIDE SEQUENCE [LARGE SCALE GENOMIC DNA]</scope>
    <source>
        <strain evidence="9">JCM6368</strain>
    </source>
</reference>
<keyword evidence="3 5" id="KW-0378">Hydrolase</keyword>
<dbReference type="GO" id="GO:0004252">
    <property type="term" value="F:serine-type endopeptidase activity"/>
    <property type="evidence" value="ECO:0007669"/>
    <property type="project" value="UniProtKB-UniRule"/>
</dbReference>
<dbReference type="InterPro" id="IPR023828">
    <property type="entry name" value="Peptidase_S8_Ser-AS"/>
</dbReference>
<dbReference type="PROSITE" id="PS51892">
    <property type="entry name" value="SUBTILASE"/>
    <property type="match status" value="1"/>
</dbReference>
<dbReference type="InterPro" id="IPR050131">
    <property type="entry name" value="Peptidase_S8_subtilisin-like"/>
</dbReference>
<feature type="active site" description="Charge relay system" evidence="5">
    <location>
        <position position="267"/>
    </location>
</feature>
<dbReference type="RefSeq" id="WP_061262805.1">
    <property type="nucleotide sequence ID" value="NZ_BCSZ01000012.1"/>
</dbReference>
<evidence type="ECO:0000256" key="4">
    <source>
        <dbReference type="ARBA" id="ARBA00022825"/>
    </source>
</evidence>
<dbReference type="EMBL" id="BCSZ01000012">
    <property type="protein sequence ID" value="GAT01197.1"/>
    <property type="molecule type" value="Genomic_DNA"/>
</dbReference>
<comment type="similarity">
    <text evidence="1 5">Belongs to the peptidase S8 family.</text>
</comment>
<dbReference type="PROSITE" id="PS00138">
    <property type="entry name" value="SUBTILASE_SER"/>
    <property type="match status" value="1"/>
</dbReference>
<evidence type="ECO:0000313" key="8">
    <source>
        <dbReference type="EMBL" id="GAT01197.1"/>
    </source>
</evidence>
<dbReference type="Proteomes" id="UP000069705">
    <property type="component" value="Unassembled WGS sequence"/>
</dbReference>
<feature type="active site" description="Charge relay system" evidence="5">
    <location>
        <position position="432"/>
    </location>
</feature>
<dbReference type="GO" id="GO:0005615">
    <property type="term" value="C:extracellular space"/>
    <property type="evidence" value="ECO:0007669"/>
    <property type="project" value="TreeGrafter"/>
</dbReference>
<evidence type="ECO:0000256" key="3">
    <source>
        <dbReference type="ARBA" id="ARBA00022801"/>
    </source>
</evidence>
<evidence type="ECO:0000256" key="6">
    <source>
        <dbReference type="SAM" id="MobiDB-lite"/>
    </source>
</evidence>